<dbReference type="CDD" id="cd03062">
    <property type="entry name" value="TRX_Fd_Sucrase"/>
    <property type="match status" value="1"/>
</dbReference>
<reference evidence="4 5" key="1">
    <citation type="submission" date="2019-07" db="EMBL/GenBank/DDBJ databases">
        <title>Finished genome of Venturia effusa.</title>
        <authorList>
            <person name="Young C.A."/>
            <person name="Cox M.P."/>
            <person name="Ganley A.R.D."/>
            <person name="David W.J."/>
        </authorList>
    </citation>
    <scope>NUCLEOTIDE SEQUENCE [LARGE SCALE GENOMIC DNA]</scope>
    <source>
        <strain evidence="5">albino</strain>
    </source>
</reference>
<protein>
    <recommendedName>
        <fullName evidence="2">Altered inheritance of mitochondria protein 32</fullName>
    </recommendedName>
</protein>
<evidence type="ECO:0000256" key="1">
    <source>
        <dbReference type="ARBA" id="ARBA00038208"/>
    </source>
</evidence>
<comment type="similarity">
    <text evidence="1">Belongs to the AIM32 family.</text>
</comment>
<accession>A0A517LN67</accession>
<feature type="region of interest" description="Disordered" evidence="3">
    <location>
        <begin position="327"/>
        <end position="347"/>
    </location>
</feature>
<dbReference type="OrthoDB" id="10253744at2759"/>
<evidence type="ECO:0000313" key="4">
    <source>
        <dbReference type="EMBL" id="QDS77079.1"/>
    </source>
</evidence>
<gene>
    <name evidence="4" type="ORF">FKW77_007351</name>
</gene>
<dbReference type="AlphaFoldDB" id="A0A517LN67"/>
<dbReference type="PANTHER" id="PTHR31902:SF7">
    <property type="entry name" value="ALTERED INHERITANCE OF MITOCHONDRIA PROTEIN 32"/>
    <property type="match status" value="1"/>
</dbReference>
<organism evidence="4 5">
    <name type="scientific">Venturia effusa</name>
    <dbReference type="NCBI Taxonomy" id="50376"/>
    <lineage>
        <taxon>Eukaryota</taxon>
        <taxon>Fungi</taxon>
        <taxon>Dikarya</taxon>
        <taxon>Ascomycota</taxon>
        <taxon>Pezizomycotina</taxon>
        <taxon>Dothideomycetes</taxon>
        <taxon>Pleosporomycetidae</taxon>
        <taxon>Venturiales</taxon>
        <taxon>Venturiaceae</taxon>
        <taxon>Venturia</taxon>
    </lineage>
</organism>
<dbReference type="Pfam" id="PF06999">
    <property type="entry name" value="Suc_Fer-like"/>
    <property type="match status" value="1"/>
</dbReference>
<evidence type="ECO:0000256" key="3">
    <source>
        <dbReference type="SAM" id="MobiDB-lite"/>
    </source>
</evidence>
<evidence type="ECO:0000313" key="5">
    <source>
        <dbReference type="Proteomes" id="UP000316270"/>
    </source>
</evidence>
<keyword evidence="5" id="KW-1185">Reference proteome</keyword>
<feature type="compositionally biased region" description="Basic and acidic residues" evidence="3">
    <location>
        <begin position="149"/>
        <end position="158"/>
    </location>
</feature>
<evidence type="ECO:0000256" key="2">
    <source>
        <dbReference type="ARBA" id="ARBA00040895"/>
    </source>
</evidence>
<dbReference type="STRING" id="50376.A0A517LN67"/>
<dbReference type="InterPro" id="IPR036249">
    <property type="entry name" value="Thioredoxin-like_sf"/>
</dbReference>
<feature type="region of interest" description="Disordered" evidence="3">
    <location>
        <begin position="149"/>
        <end position="169"/>
    </location>
</feature>
<name>A0A517LN67_9PEZI</name>
<sequence length="457" mass="51607">MRKIAQAILRRSNRHHISSWPKYIQLRQYAIKETPLLPTVELCPEPSCECRPTPEGLDIDFVSPMTKPYYDEHVIISTGTSDWSSRLDEDTNTGAAYQALKYFLNVTPRPDGTRRFGEFYNPTQSVLISNSSFKPAFIRQNAFVRKNTRDSWERRPQRLGENPDVTNGGEKIQVTKDESLSISRLDTIATNIETRTFLPPTARAPSTTTSIYTFPSGKHVTIPATNDAQTFYSYIRRFIKNFVASRKPHPEMEETAALAEDTGILEHLHRGQEFHLEQRPVMDVVIMICGHGKRDQRCGIMGPLLQAEFEEKLPKFGIDVVETGASPESNVASKRRGSPRSGSPSQIGIGARVGLISHIGGHKWAGNLIMYFPKFSKGHSKVPHPLRGKGIWYGRVEPWHIEGIIEQTIREGRIIRELFRGGMPGVRLSKEGELEVAEEGQSLTPISPKNWVPIRKR</sequence>
<proteinExistence type="inferred from homology"/>
<dbReference type="Proteomes" id="UP000316270">
    <property type="component" value="Chromosome 16"/>
</dbReference>
<dbReference type="EMBL" id="CP042200">
    <property type="protein sequence ID" value="QDS77079.1"/>
    <property type="molecule type" value="Genomic_DNA"/>
</dbReference>
<dbReference type="PANTHER" id="PTHR31902">
    <property type="entry name" value="ACTIN PATCHES DISTAL PROTEIN 1"/>
    <property type="match status" value="1"/>
</dbReference>
<dbReference type="SUPFAM" id="SSF52833">
    <property type="entry name" value="Thioredoxin-like"/>
    <property type="match status" value="1"/>
</dbReference>
<dbReference type="InterPro" id="IPR009737">
    <property type="entry name" value="Aim32/Apd1-like"/>
</dbReference>
<dbReference type="Gene3D" id="3.40.30.10">
    <property type="entry name" value="Glutaredoxin"/>
    <property type="match status" value="1"/>
</dbReference>